<evidence type="ECO:0000256" key="1">
    <source>
        <dbReference type="ARBA" id="ARBA00022818"/>
    </source>
</evidence>
<feature type="domain" description="Glycine radical" evidence="5">
    <location>
        <begin position="717"/>
        <end position="837"/>
    </location>
</feature>
<dbReference type="InterPro" id="IPR019777">
    <property type="entry name" value="Form_AcTrfase_GR_CS"/>
</dbReference>
<reference evidence="7 8" key="1">
    <citation type="submission" date="2021-03" db="EMBL/GenBank/DDBJ databases">
        <title>Enterococcal diversity collection.</title>
        <authorList>
            <person name="Gilmore M.S."/>
            <person name="Schwartzman J."/>
            <person name="Van Tyne D."/>
            <person name="Martin M."/>
            <person name="Earl A.M."/>
            <person name="Manson A.L."/>
            <person name="Straub T."/>
            <person name="Salamzade R."/>
            <person name="Saavedra J."/>
            <person name="Lebreton F."/>
            <person name="Prichula J."/>
            <person name="Schaufler K."/>
            <person name="Gaca A."/>
            <person name="Sgardioli B."/>
            <person name="Wagenaar J."/>
            <person name="Strong T."/>
        </authorList>
    </citation>
    <scope>NUCLEOTIDE SEQUENCE [LARGE SCALE GENOMIC DNA]</scope>
    <source>
        <strain evidence="7 8">669A</strain>
    </source>
</reference>
<feature type="compositionally biased region" description="Polar residues" evidence="4">
    <location>
        <begin position="720"/>
        <end position="732"/>
    </location>
</feature>
<dbReference type="CDD" id="cd01677">
    <property type="entry name" value="PFL2_DhaB_BssA"/>
    <property type="match status" value="1"/>
</dbReference>
<dbReference type="Pfam" id="PF02901">
    <property type="entry name" value="PFL-like"/>
    <property type="match status" value="1"/>
</dbReference>
<proteinExistence type="predicted"/>
<evidence type="ECO:0000313" key="8">
    <source>
        <dbReference type="Proteomes" id="UP000664601"/>
    </source>
</evidence>
<sequence>MVEKSKRIDKLIDDLYSVDPRIESERVLLITESYKETENQPVIIRRAKALEKILGNMSLVIRPDELIVGNLTKSPRGTQIFPEFSNQWLEDEFDRIEKRTGDLFRISEEVKRELSEAFKYWKGRTTNELATELMFPETKDAMNAGVFTVGNYYFNGVGHISVDYGKVLEIGLKGIKDEAQQELDSLDYGDPEAVTKSHFLEAVIISTNAVINYANRLASLAAEEANRTSDSQRKNELAKISENLRRVPEYPAESFYEALQSFWIIQAVIQIESNGHSISPMRFDQYVYPFYKKDVEGGRISEDCAQELLDCLWVKFNDVNKIRDEGSTKAFGGYPMFQNLIVGGQNGRGIDATNPLSFACLEATAHTKLPQPSLSIRVWNKTPEALLHKAGDVSRMGLGMPAYYSDEVIIPALENRGISLQDARDYGIIGCVEPQVGGKTEGWHDAAFFNIPKVLELTLNNGYADGKKVGLQTGDAASYTSYEQLEAAFKKQMEYFVKLLINADNSVDVAHGQRTPLPFLSSMVDCCIKKGKSLQEGGAHYNFTGPQGVGIANAGDSLMAIKKVVFEEGKLTLPELKQVLDSNFGKGASISQAAPADKLTNVDLTNLTSEKLVDLLKDLLAEQQNPTPVAAAATNKDGEYIRQLLINGAPKFGNDIDEVDDIVREVALIYCEEVQKYTNPRGGTFQPGLYPVSANVSCGMETKASADGRYEGEPLADGVSPTSGRDQNGPTAAMNSVAKLDHHIASNGTLLNQKFHPSALQGEEGLNNLSALVRGYFEQKGMHVQFNVISREKLVDAQKNPDKYKNLVVRVAGYSAHFVSLDKSIQEDIIARTEQVF</sequence>
<feature type="domain" description="PFL" evidence="6">
    <location>
        <begin position="6"/>
        <end position="710"/>
    </location>
</feature>
<keyword evidence="8" id="KW-1185">Reference proteome</keyword>
<dbReference type="PANTHER" id="PTHR43641:SF2">
    <property type="entry name" value="DEHYDRATASE YBIW-RELATED"/>
    <property type="match status" value="1"/>
</dbReference>
<dbReference type="PROSITE" id="PS51149">
    <property type="entry name" value="GLY_RADICAL_2"/>
    <property type="match status" value="1"/>
</dbReference>
<dbReference type="EMBL" id="JAFREM010000010">
    <property type="protein sequence ID" value="MBO1305650.1"/>
    <property type="molecule type" value="Genomic_DNA"/>
</dbReference>
<dbReference type="PROSITE" id="PS51554">
    <property type="entry name" value="PFL"/>
    <property type="match status" value="1"/>
</dbReference>
<dbReference type="RefSeq" id="WP_207672593.1">
    <property type="nucleotide sequence ID" value="NZ_JAFREM010000010.1"/>
</dbReference>
<keyword evidence="2" id="KW-0456">Lyase</keyword>
<dbReference type="PANTHER" id="PTHR43641">
    <property type="entry name" value="FORMATE ACETYLTRANSFERASE 3-RELATED"/>
    <property type="match status" value="1"/>
</dbReference>
<dbReference type="Pfam" id="PF01228">
    <property type="entry name" value="Gly_radical"/>
    <property type="match status" value="1"/>
</dbReference>
<comment type="caution">
    <text evidence="7">The sequence shown here is derived from an EMBL/GenBank/DDBJ whole genome shotgun (WGS) entry which is preliminary data.</text>
</comment>
<dbReference type="SUPFAM" id="SSF51998">
    <property type="entry name" value="PFL-like glycyl radical enzymes"/>
    <property type="match status" value="1"/>
</dbReference>
<evidence type="ECO:0000256" key="2">
    <source>
        <dbReference type="ARBA" id="ARBA00023239"/>
    </source>
</evidence>
<evidence type="ECO:0000256" key="4">
    <source>
        <dbReference type="SAM" id="MobiDB-lite"/>
    </source>
</evidence>
<keyword evidence="1 3" id="KW-0556">Organic radical</keyword>
<evidence type="ECO:0000256" key="3">
    <source>
        <dbReference type="PROSITE-ProRule" id="PRU00493"/>
    </source>
</evidence>
<dbReference type="Proteomes" id="UP000664601">
    <property type="component" value="Unassembled WGS sequence"/>
</dbReference>
<dbReference type="PROSITE" id="PS00850">
    <property type="entry name" value="GLY_RADICAL_1"/>
    <property type="match status" value="1"/>
</dbReference>
<feature type="region of interest" description="Disordered" evidence="4">
    <location>
        <begin position="705"/>
        <end position="732"/>
    </location>
</feature>
<dbReference type="InterPro" id="IPR001150">
    <property type="entry name" value="Gly_radical"/>
</dbReference>
<protein>
    <submittedName>
        <fullName evidence="7">Glycyl radical protein</fullName>
    </submittedName>
</protein>
<evidence type="ECO:0000313" key="7">
    <source>
        <dbReference type="EMBL" id="MBO1305650.1"/>
    </source>
</evidence>
<accession>A0ABS3L7P7</accession>
<evidence type="ECO:0000259" key="5">
    <source>
        <dbReference type="PROSITE" id="PS51149"/>
    </source>
</evidence>
<gene>
    <name evidence="7" type="ORF">JZO70_05735</name>
</gene>
<dbReference type="Gene3D" id="3.20.70.20">
    <property type="match status" value="1"/>
</dbReference>
<name>A0ABS3L7P7_9ENTE</name>
<organism evidence="7 8">
    <name type="scientific">Candidatus Enterococcus moelleringii</name>
    <dbReference type="NCBI Taxonomy" id="2815325"/>
    <lineage>
        <taxon>Bacteria</taxon>
        <taxon>Bacillati</taxon>
        <taxon>Bacillota</taxon>
        <taxon>Bacilli</taxon>
        <taxon>Lactobacillales</taxon>
        <taxon>Enterococcaceae</taxon>
        <taxon>Enterococcus</taxon>
    </lineage>
</organism>
<evidence type="ECO:0000259" key="6">
    <source>
        <dbReference type="PROSITE" id="PS51554"/>
    </source>
</evidence>
<dbReference type="InterPro" id="IPR051215">
    <property type="entry name" value="GRE"/>
</dbReference>
<feature type="modified residue" description="Glycine radical" evidence="3">
    <location>
        <position position="813"/>
    </location>
</feature>
<dbReference type="InterPro" id="IPR004184">
    <property type="entry name" value="PFL_dom"/>
</dbReference>